<name>A0A7K9DG57_9AVES</name>
<dbReference type="GO" id="GO:0030427">
    <property type="term" value="C:site of polarized growth"/>
    <property type="evidence" value="ECO:0007669"/>
    <property type="project" value="TreeGrafter"/>
</dbReference>
<feature type="compositionally biased region" description="Acidic residues" evidence="1">
    <location>
        <begin position="2492"/>
        <end position="2501"/>
    </location>
</feature>
<feature type="region of interest" description="Disordered" evidence="1">
    <location>
        <begin position="892"/>
        <end position="914"/>
    </location>
</feature>
<feature type="domain" description="Protein furry C-terminal" evidence="5">
    <location>
        <begin position="2293"/>
        <end position="2990"/>
    </location>
</feature>
<evidence type="ECO:0000313" key="6">
    <source>
        <dbReference type="EMBL" id="NXG63766.1"/>
    </source>
</evidence>
<feature type="compositionally biased region" description="Low complexity" evidence="1">
    <location>
        <begin position="1491"/>
        <end position="1502"/>
    </location>
</feature>
<evidence type="ECO:0000259" key="4">
    <source>
        <dbReference type="Pfam" id="PF14228"/>
    </source>
</evidence>
<feature type="domain" description="Cell morphogenesis central region" evidence="4">
    <location>
        <begin position="1748"/>
        <end position="1861"/>
    </location>
</feature>
<dbReference type="InterPro" id="IPR025481">
    <property type="entry name" value="Cell_Morphogen_C"/>
</dbReference>
<feature type="compositionally biased region" description="Polar residues" evidence="1">
    <location>
        <begin position="2472"/>
        <end position="2491"/>
    </location>
</feature>
<feature type="compositionally biased region" description="Polar residues" evidence="1">
    <location>
        <begin position="2553"/>
        <end position="2570"/>
    </location>
</feature>
<dbReference type="Proteomes" id="UP000518305">
    <property type="component" value="Unassembled WGS sequence"/>
</dbReference>
<dbReference type="GO" id="GO:0000902">
    <property type="term" value="P:cell morphogenesis"/>
    <property type="evidence" value="ECO:0007669"/>
    <property type="project" value="InterPro"/>
</dbReference>
<dbReference type="PANTHER" id="PTHR12295:SF9">
    <property type="entry name" value="PROTEIN FURRY HOMOLOG-LIKE"/>
    <property type="match status" value="1"/>
</dbReference>
<dbReference type="InterPro" id="IPR016024">
    <property type="entry name" value="ARM-type_fold"/>
</dbReference>
<organism evidence="6 7">
    <name type="scientific">Hemiprocne comata</name>
    <dbReference type="NCBI Taxonomy" id="243314"/>
    <lineage>
        <taxon>Eukaryota</taxon>
        <taxon>Metazoa</taxon>
        <taxon>Chordata</taxon>
        <taxon>Craniata</taxon>
        <taxon>Vertebrata</taxon>
        <taxon>Euteleostomi</taxon>
        <taxon>Archelosauria</taxon>
        <taxon>Archosauria</taxon>
        <taxon>Dinosauria</taxon>
        <taxon>Saurischia</taxon>
        <taxon>Theropoda</taxon>
        <taxon>Coelurosauria</taxon>
        <taxon>Aves</taxon>
        <taxon>Neognathae</taxon>
        <taxon>Neoaves</taxon>
        <taxon>Strisores</taxon>
        <taxon>Apodiformes</taxon>
        <taxon>Apodidae</taxon>
        <taxon>Hemiprocninae</taxon>
        <taxon>Hemiprocne</taxon>
    </lineage>
</organism>
<dbReference type="InterPro" id="IPR025614">
    <property type="entry name" value="Cell_morpho_N"/>
</dbReference>
<feature type="region of interest" description="Disordered" evidence="1">
    <location>
        <begin position="1491"/>
        <end position="1553"/>
    </location>
</feature>
<feature type="region of interest" description="Disordered" evidence="1">
    <location>
        <begin position="2466"/>
        <end position="2501"/>
    </location>
</feature>
<reference evidence="6 7" key="1">
    <citation type="submission" date="2019-09" db="EMBL/GenBank/DDBJ databases">
        <title>Bird 10,000 Genomes (B10K) Project - Family phase.</title>
        <authorList>
            <person name="Zhang G."/>
        </authorList>
    </citation>
    <scope>NUCLEOTIDE SEQUENCE [LARGE SCALE GENOMIC DNA]</scope>
    <source>
        <strain evidence="6">B10K-DU-001-23</strain>
        <tissue evidence="6">Muscle</tissue>
    </source>
</reference>
<dbReference type="EMBL" id="VWZJ01010297">
    <property type="protein sequence ID" value="NXG63766.1"/>
    <property type="molecule type" value="Genomic_DNA"/>
</dbReference>
<feature type="region of interest" description="Disordered" evidence="1">
    <location>
        <begin position="105"/>
        <end position="125"/>
    </location>
</feature>
<dbReference type="PANTHER" id="PTHR12295">
    <property type="entry name" value="FURRY-RELATED"/>
    <property type="match status" value="1"/>
</dbReference>
<feature type="domain" description="Cell morphogenesis central region" evidence="4">
    <location>
        <begin position="1600"/>
        <end position="1661"/>
    </location>
</feature>
<dbReference type="Pfam" id="PF14228">
    <property type="entry name" value="MOR2-PAG1_mid"/>
    <property type="match status" value="4"/>
</dbReference>
<feature type="domain" description="Cell morphogenesis central region" evidence="4">
    <location>
        <begin position="1380"/>
        <end position="1426"/>
    </location>
</feature>
<feature type="non-terminal residue" evidence="6">
    <location>
        <position position="2991"/>
    </location>
</feature>
<feature type="compositionally biased region" description="Low complexity" evidence="1">
    <location>
        <begin position="892"/>
        <end position="901"/>
    </location>
</feature>
<accession>A0A7K9DG57</accession>
<feature type="region of interest" description="Disordered" evidence="1">
    <location>
        <begin position="2553"/>
        <end position="2591"/>
    </location>
</feature>
<evidence type="ECO:0000259" key="2">
    <source>
        <dbReference type="Pfam" id="PF14222"/>
    </source>
</evidence>
<sequence length="2991" mass="336160">VSPSVVSTWEKRGIIMSNITIDPDVKPGEYVIKSLFAEFAVQAEKKIEVVMAEPLEKLLSRSLQRGEDLQFDQLISSMSSVAEHCLPSLLRTLFDWYRRQNGTEDESYEYRPRSSTKSKGDDQQRERDYLLERRDLAVDFIFCLVLIEVLKQIPVHPVPDPLVHEVLNLAFKHFKHKEGYSGTNTGNVHIIADLYAEVTGVLAQSKFQAVRKKFVTELKELRQKEQSPHVVQSIISLIMGMKFFRVKMYPVEDFEASFQFMQECAQYFLEVKDKDIKHALAGLFVEILIPVAAAVKNEVNVPCLKNFVEMLYQTTFELSSRKKHSLALYPLITCLLCVSQKQFFLNNWHVFLQNCLSHLKNKDPKMSRVALESLYRLLWVYVIRIKCESNTVTQSRLMSIVSALFPKGSRSVVPRDTPLNIFVKIIQFIAQERLDFAMKEIIFDLLSVGKSPKTFTINPERMNIGLRVFLVIADSLQQKDGEPPMPTTGVVLPSGNTLRVKKIFLNKTLTDEEAKVIGMSIYYPQVRKALDNILRHLDKEVGRPMCMTSVQMSNKEPEDMITGERKPKIDLFRTCIAAIPRLIPDGMSRTDLIELLARLTIHMDEELRALAFNTLQALMLDFPDWREDVLSGFVYFIVREVTDVHPTLLDNAVKMLVQLINQWKQAAQMQNKNQDSQRGVSNGAAHTLPLERTLYSSVFHVVEGFALVILCSTRPATRRLAVSVLREIRALFTLLEVSKSDDELAIDVMDRQSATILESFIHLTGADQTTLLYCPSSIDLQTLADWNSSPISHQFDVVSPSHIWIFAHVTQGLDPWIISLSSFMKQENLPKHCPTAVSYAWTFAYTRLQLLSPQVDINSPINAKKVNTTTSSDSYIGLWRNYLILCCSAASSSNSSTSTGSVRCSPPETLASTPDSGYSIDSRIIGIPSPSSLFKHIVPMMRSESMEITESLVLGLGRTNPGAFRELIEELHPIIKEALERRPENMKRRRRRDILRVQLVRIFELLADAGVISHSASGGLDSETHSLNNTLLEYVDLTRQLLEAENEKDSDTLKDIRCHFSALVANIIQNVPVHQRRSVFPQQSLRHSLFMLFSHWAGPFSIMFTPLDRYSDRNMRINRHQYCALKAMSAVLCCGPVADNVGLSSDGYLYKWLDNILDSQDKKVHQLGCEAVMLLLELNPDQSNLMYWAVDRCYTGSKRVAAGCFKAIASVFQNRDYQCETVTLLNLILFKAADSTRAIYEVAMQLLQILEPKMFRYAHKLEVQRTDGVLGQPSPLPHLYSMSYYQLSEELAKTYPELTLAIFSEVSQRIQTAHPAGRQVMLHYLLPWMNNIELVDLKPLPTIRRQDEDEEDSLKDREMMVNSRRWLRGEGWGSPQATAMVLNNLMYMTAKYGDEVAWSEIENVWTTLADSWPKNLKIILHFLISICGVNSEPSLLPYVKKVIVYLGRDKTMQLLEELVSELQLTDPVSSGVTHMDNPPYYRITSSYKIPSVTSGTTSSSNTMVAPPDGNPDSKHIKDNIEENGLNSNLNRQHHRLESRYSSSSGGSYEEEKSDSMPLYSNWRLKVMEHNQGEPLPFPPTGGCWSPLVDYLPETSPPGTSLHRCNIAVILLTDLIVDHSVKVEWGGYLHLLLHAIFIGFDHCHPEVYEHCKRLLLHLLIVMGSGSNVQSVASVLLRNREFNESRVLTVKQTTHLDYTFTAGVHDFIPDYQPSPMTDSGLSSSSTSSSISLGNTSAAISHLHTTILNEVDISVEQDEKVKTLIEFITSRKRGPLWNHEDVSAKNPNIKSAEQLTVFLKHVVSIFKQSSSGGFQLEPRLSEVALQTALSCSSRHYAGRSFQIFRALKQPLTASTLSDVLSRLVETVGDAGEEAQGFVIELLLTLESAIDTLAETMKHYDLLSALSQTSYHDSVMGNKYAANRKSTGQINLSTSPINSGSCLGYYSNTRSNSLRLNLISERRGDRRRSNTLDIMDGRINHGGSLARTRSLSSLREGGMYDVQPTTDPVNLMATIFWIAASLLESDYEYEYLLALKLLNKLLIHLPLDKSESREKIEKVQNKLKWNNFPGLQQLFLKGFTSASTQEMTVHLLSKLITISRHSLVDPSQLAGFPLNILCLLPHLIQHFDNPTQFCKETADRIAKVCAEEKSPTLANLAHMMSLYSTHSYSRDCSNWINVVCRYLHDSFSDATFNLVTYLAELLEKGLSSMQQSLLQIIYSLLSHIDLSTAPVKQFNLEIIKVIGKYVQSPYWKEALNILKLVVSRSASLVVPNDVPKSYGGDVGSPEISFTKIFNNVSKELPGKTLDFHFDISETPIIGNKYGDQHSAAGRNGKPKVIAVTRSTSSTSSGSNSNALVPVSWKRPQLSQRRTREKLMNVLSLCGPESGLPKNPSVVFSSNEDLEVGDQQTSLISATEEVIQEEEVAVEDNTSEQQFGVFKDFDFLDVELEDAEGESMDNFNWGVRRRSLDSIDKGDTPSLQECQYSGSTPSLNLTNQEDTDESSEEEAALTASQILSRSQMLNSDSAIDETVSDHAGLSLQSQDSTSSVGTEEVLQIRTETPSLEASPLDNSSNQLPEEGSSAVRDEQVSTASEDTGSYLLQEQQDCLVRHESLELEETPELAEAAAPESYSESIYEEEQDGFAEVQTSPPPSPFLSAILAAFQPVAYDDEEQAWRCHVNQMLSDTDGSCAVYTFHVFSRLFQTIQRKFVSITNDSVSFLGESLQRIGTKFKSSLEVMMLCSECPTVFVDAETLMSCGLLETLKFSVLELQEHLDTYNVKREAAEQWLEDCKRTFGTDDGIHGTNTDAQELELCRRLYKLHFQLLLLFQAYCKLISQVKTIKKEAEVINMSEELAVLESCLKEAEAASDSGIEEIEIAETSQASTETAIHTLIETLRNKEFASAVAQVKAFRSIWPHDIFGSSEDDPVQTLLHIYFRHQTLGQTGSFAVVGSNQDMSEASSKLMELNLEIRESLRMVQSYQLVGKIKPGINLVSTGF</sequence>
<dbReference type="InterPro" id="IPR029473">
    <property type="entry name" value="MOR2-PAG1_mid"/>
</dbReference>
<dbReference type="GO" id="GO:0005938">
    <property type="term" value="C:cell cortex"/>
    <property type="evidence" value="ECO:0007669"/>
    <property type="project" value="TreeGrafter"/>
</dbReference>
<evidence type="ECO:0000256" key="1">
    <source>
        <dbReference type="SAM" id="MobiDB-lite"/>
    </source>
</evidence>
<dbReference type="InterPro" id="IPR039867">
    <property type="entry name" value="Furry/Tao3/Mor2"/>
</dbReference>
<dbReference type="Pfam" id="PF14222">
    <property type="entry name" value="MOR2-PAG1_N"/>
    <property type="match status" value="1"/>
</dbReference>
<feature type="non-terminal residue" evidence="6">
    <location>
        <position position="1"/>
    </location>
</feature>
<dbReference type="Pfam" id="PF14225">
    <property type="entry name" value="MOR2-PAG1_C"/>
    <property type="match status" value="1"/>
</dbReference>
<feature type="compositionally biased region" description="Basic and acidic residues" evidence="1">
    <location>
        <begin position="1511"/>
        <end position="1520"/>
    </location>
</feature>
<gene>
    <name evidence="6" type="primary">Fryl</name>
    <name evidence="6" type="ORF">HEMCOM_R06984</name>
</gene>
<evidence type="ECO:0000313" key="7">
    <source>
        <dbReference type="Proteomes" id="UP000518305"/>
    </source>
</evidence>
<evidence type="ECO:0000259" key="3">
    <source>
        <dbReference type="Pfam" id="PF14225"/>
    </source>
</evidence>
<dbReference type="OrthoDB" id="6287725at2759"/>
<proteinExistence type="predicted"/>
<dbReference type="Pfam" id="PF19421">
    <property type="entry name" value="Fry_C"/>
    <property type="match status" value="1"/>
</dbReference>
<feature type="domain" description="Cell morphogenesis central region" evidence="4">
    <location>
        <begin position="1171"/>
        <end position="1338"/>
    </location>
</feature>
<protein>
    <submittedName>
        <fullName evidence="6">FRYL protein</fullName>
    </submittedName>
</protein>
<evidence type="ECO:0000259" key="5">
    <source>
        <dbReference type="Pfam" id="PF19421"/>
    </source>
</evidence>
<dbReference type="SUPFAM" id="SSF48371">
    <property type="entry name" value="ARM repeat"/>
    <property type="match status" value="1"/>
</dbReference>
<keyword evidence="7" id="KW-1185">Reference proteome</keyword>
<dbReference type="InterPro" id="IPR045842">
    <property type="entry name" value="Fry_C"/>
</dbReference>
<feature type="domain" description="Cell morphogenesis protein N-terminal" evidence="2">
    <location>
        <begin position="132"/>
        <end position="664"/>
    </location>
</feature>
<comment type="caution">
    <text evidence="6">The sequence shown here is derived from an EMBL/GenBank/DDBJ whole genome shotgun (WGS) entry which is preliminary data.</text>
</comment>
<feature type="domain" description="Cell morphogenesis protein C-terminal" evidence="3">
    <location>
        <begin position="2009"/>
        <end position="2261"/>
    </location>
</feature>
<dbReference type="GO" id="GO:0031175">
    <property type="term" value="P:neuron projection development"/>
    <property type="evidence" value="ECO:0007669"/>
    <property type="project" value="TreeGrafter"/>
</dbReference>